<dbReference type="GeneID" id="119737099"/>
<reference evidence="12" key="1">
    <citation type="submission" date="2022-11" db="UniProtKB">
        <authorList>
            <consortium name="EnsemblMetazoa"/>
        </authorList>
    </citation>
    <scope>IDENTIFICATION</scope>
</reference>
<accession>A0A914AST4</accession>
<evidence type="ECO:0000256" key="2">
    <source>
        <dbReference type="ARBA" id="ARBA00022475"/>
    </source>
</evidence>
<feature type="region of interest" description="Disordered" evidence="9">
    <location>
        <begin position="190"/>
        <end position="210"/>
    </location>
</feature>
<evidence type="ECO:0000256" key="5">
    <source>
        <dbReference type="ARBA" id="ARBA00023040"/>
    </source>
</evidence>
<proteinExistence type="predicted"/>
<feature type="transmembrane region" description="Helical" evidence="10">
    <location>
        <begin position="355"/>
        <end position="376"/>
    </location>
</feature>
<dbReference type="PROSITE" id="PS50262">
    <property type="entry name" value="G_PROTEIN_RECEP_F1_2"/>
    <property type="match status" value="1"/>
</dbReference>
<keyword evidence="5" id="KW-0297">G-protein coupled receptor</keyword>
<organism evidence="12 13">
    <name type="scientific">Patiria miniata</name>
    <name type="common">Bat star</name>
    <name type="synonym">Asterina miniata</name>
    <dbReference type="NCBI Taxonomy" id="46514"/>
    <lineage>
        <taxon>Eukaryota</taxon>
        <taxon>Metazoa</taxon>
        <taxon>Echinodermata</taxon>
        <taxon>Eleutherozoa</taxon>
        <taxon>Asterozoa</taxon>
        <taxon>Asteroidea</taxon>
        <taxon>Valvatacea</taxon>
        <taxon>Valvatida</taxon>
        <taxon>Asterinidae</taxon>
        <taxon>Patiria</taxon>
    </lineage>
</organism>
<dbReference type="PANTHER" id="PTHR24228:SF59">
    <property type="entry name" value="NEUROPEPTIDE RECEPTOR 15"/>
    <property type="match status" value="1"/>
</dbReference>
<dbReference type="PANTHER" id="PTHR24228">
    <property type="entry name" value="B2 BRADYKININ RECEPTOR/ANGIOTENSIN II RECEPTOR"/>
    <property type="match status" value="1"/>
</dbReference>
<dbReference type="InterPro" id="IPR000276">
    <property type="entry name" value="GPCR_Rhodpsn"/>
</dbReference>
<dbReference type="OrthoDB" id="6109871at2759"/>
<dbReference type="Proteomes" id="UP000887568">
    <property type="component" value="Unplaced"/>
</dbReference>
<name>A0A914AST4_PATMI</name>
<dbReference type="CDD" id="cd00637">
    <property type="entry name" value="7tm_classA_rhodopsin-like"/>
    <property type="match status" value="2"/>
</dbReference>
<dbReference type="GO" id="GO:0004930">
    <property type="term" value="F:G protein-coupled receptor activity"/>
    <property type="evidence" value="ECO:0007669"/>
    <property type="project" value="UniProtKB-KW"/>
</dbReference>
<feature type="transmembrane region" description="Helical" evidence="10">
    <location>
        <begin position="78"/>
        <end position="97"/>
    </location>
</feature>
<dbReference type="RefSeq" id="XP_038067120.1">
    <property type="nucleotide sequence ID" value="XM_038211192.1"/>
</dbReference>
<sequence>MALAWADLSVCLILPIDIAGTALECGGNDELIFWVLVKTFGGIGVAASFGITAVIAADRYDCICRPQRRYCTPRRAKVAVFVVVLISVILGIPKGISDYLYPRFVLSIDLIVPISETIAVLTALVTIVLCYGNVYAAVLRHVKVGAIPERTSTQDNQVATKIDKDRTIPSTQSALPKKNQLSAINNHMAKRGNGSDRNSKCSTQPPSDAPVRIEANTSIVDNEVSTVINLANPDCTTHHASTSRLDILEVPQNANAKLVNPAEHDSKVGLKSVSQAVSEQGCRHEGGDRNHREATDAGRRHAPKRMGAAVLQRKTTKMLFITTVVFLLTWLPDLVKNAMEIAYLTGSNTELKSTFSITLNWLSFTVFINNAINPLIYGLANKRFRKDCVAVFRKTRR</sequence>
<feature type="transmembrane region" description="Helical" evidence="10">
    <location>
        <begin position="32"/>
        <end position="57"/>
    </location>
</feature>
<dbReference type="InterPro" id="IPR017452">
    <property type="entry name" value="GPCR_Rhodpsn_7TM"/>
</dbReference>
<evidence type="ECO:0000256" key="3">
    <source>
        <dbReference type="ARBA" id="ARBA00022692"/>
    </source>
</evidence>
<feature type="transmembrane region" description="Helical" evidence="10">
    <location>
        <begin position="117"/>
        <end position="138"/>
    </location>
</feature>
<evidence type="ECO:0000256" key="4">
    <source>
        <dbReference type="ARBA" id="ARBA00022989"/>
    </source>
</evidence>
<dbReference type="EnsemblMetazoa" id="XM_038211192.1">
    <property type="protein sequence ID" value="XP_038067120.1"/>
    <property type="gene ID" value="LOC119737099"/>
</dbReference>
<evidence type="ECO:0000313" key="12">
    <source>
        <dbReference type="EnsemblMetazoa" id="XP_038067120.1"/>
    </source>
</evidence>
<dbReference type="Gene3D" id="1.20.1070.10">
    <property type="entry name" value="Rhodopsin 7-helix transmembrane proteins"/>
    <property type="match status" value="2"/>
</dbReference>
<dbReference type="Pfam" id="PF00001">
    <property type="entry name" value="7tm_1"/>
    <property type="match status" value="1"/>
</dbReference>
<feature type="compositionally biased region" description="Basic and acidic residues" evidence="9">
    <location>
        <begin position="281"/>
        <end position="299"/>
    </location>
</feature>
<evidence type="ECO:0000313" key="13">
    <source>
        <dbReference type="Proteomes" id="UP000887568"/>
    </source>
</evidence>
<keyword evidence="6 10" id="KW-0472">Membrane</keyword>
<evidence type="ECO:0000256" key="10">
    <source>
        <dbReference type="SAM" id="Phobius"/>
    </source>
</evidence>
<evidence type="ECO:0000256" key="9">
    <source>
        <dbReference type="SAM" id="MobiDB-lite"/>
    </source>
</evidence>
<evidence type="ECO:0000256" key="6">
    <source>
        <dbReference type="ARBA" id="ARBA00023136"/>
    </source>
</evidence>
<keyword evidence="7" id="KW-0675">Receptor</keyword>
<dbReference type="PRINTS" id="PR00237">
    <property type="entry name" value="GPCRRHODOPSN"/>
</dbReference>
<evidence type="ECO:0000259" key="11">
    <source>
        <dbReference type="PROSITE" id="PS50262"/>
    </source>
</evidence>
<evidence type="ECO:0000256" key="7">
    <source>
        <dbReference type="ARBA" id="ARBA00023170"/>
    </source>
</evidence>
<feature type="region of interest" description="Disordered" evidence="9">
    <location>
        <begin position="280"/>
        <end position="302"/>
    </location>
</feature>
<dbReference type="GO" id="GO:0005886">
    <property type="term" value="C:plasma membrane"/>
    <property type="evidence" value="ECO:0007669"/>
    <property type="project" value="UniProtKB-SubCell"/>
</dbReference>
<keyword evidence="2" id="KW-1003">Cell membrane</keyword>
<dbReference type="AlphaFoldDB" id="A0A914AST4"/>
<protein>
    <recommendedName>
        <fullName evidence="11">G-protein coupled receptors family 1 profile domain-containing protein</fullName>
    </recommendedName>
</protein>
<keyword evidence="3 10" id="KW-0812">Transmembrane</keyword>
<feature type="domain" description="G-protein coupled receptors family 1 profile" evidence="11">
    <location>
        <begin position="1"/>
        <end position="377"/>
    </location>
</feature>
<feature type="transmembrane region" description="Helical" evidence="10">
    <location>
        <begin position="318"/>
        <end position="335"/>
    </location>
</feature>
<evidence type="ECO:0000256" key="8">
    <source>
        <dbReference type="ARBA" id="ARBA00023224"/>
    </source>
</evidence>
<keyword evidence="13" id="KW-1185">Reference proteome</keyword>
<keyword evidence="8" id="KW-0807">Transducer</keyword>
<evidence type="ECO:0000256" key="1">
    <source>
        <dbReference type="ARBA" id="ARBA00004651"/>
    </source>
</evidence>
<comment type="subcellular location">
    <subcellularLocation>
        <location evidence="1">Cell membrane</location>
        <topology evidence="1">Multi-pass membrane protein</topology>
    </subcellularLocation>
</comment>
<keyword evidence="4 10" id="KW-1133">Transmembrane helix</keyword>
<dbReference type="SUPFAM" id="SSF81321">
    <property type="entry name" value="Family A G protein-coupled receptor-like"/>
    <property type="match status" value="1"/>
</dbReference>